<comment type="caution">
    <text evidence="1">The sequence shown here is derived from an EMBL/GenBank/DDBJ whole genome shotgun (WGS) entry which is preliminary data.</text>
</comment>
<reference evidence="1 2" key="1">
    <citation type="submission" date="2023-06" db="EMBL/GenBank/DDBJ databases">
        <title>Campylobacter magnum sp. nov., isolated from cecal contents of domestic pigs (Sus scrofa domesticus).</title>
        <authorList>
            <person name="Papic B."/>
            <person name="Gruntar I."/>
        </authorList>
    </citation>
    <scope>NUCLEOTIDE SEQUENCE [LARGE SCALE GENOMIC DNA]</scope>
    <source>
        <strain evidence="2">34484-21</strain>
    </source>
</reference>
<keyword evidence="2" id="KW-1185">Reference proteome</keyword>
<evidence type="ECO:0000313" key="1">
    <source>
        <dbReference type="EMBL" id="MDO2409532.1"/>
    </source>
</evidence>
<organism evidence="1 2">
    <name type="scientific">Campylobacter magnus</name>
    <dbReference type="NCBI Taxonomy" id="3026462"/>
    <lineage>
        <taxon>Bacteria</taxon>
        <taxon>Pseudomonadati</taxon>
        <taxon>Campylobacterota</taxon>
        <taxon>Epsilonproteobacteria</taxon>
        <taxon>Campylobacterales</taxon>
        <taxon>Campylobacteraceae</taxon>
        <taxon>Campylobacter</taxon>
    </lineage>
</organism>
<evidence type="ECO:0008006" key="3">
    <source>
        <dbReference type="Google" id="ProtNLM"/>
    </source>
</evidence>
<dbReference type="RefSeq" id="WP_302244371.1">
    <property type="nucleotide sequence ID" value="NZ_JAULJQ010000005.1"/>
</dbReference>
<accession>A0ABT8T7B3</accession>
<name>A0ABT8T7B3_9BACT</name>
<gene>
    <name evidence="1" type="ORF">Q2362_05385</name>
</gene>
<proteinExistence type="predicted"/>
<evidence type="ECO:0000313" key="2">
    <source>
        <dbReference type="Proteomes" id="UP001171111"/>
    </source>
</evidence>
<sequence length="343" mass="38896">MLKFLYENQPKERSFIPRKLEIKSAKTLLFGSILSGKTSLGLKWCSERKNAFYIDASDLRYNIDFKALCEFVRQQNISALCVDNLKVNPEILPDCEEILLISRQKSLKIAGFESVLLSGLDFEEFIAFSKNSDESTAFAAFMSSGNSLPTALSRELLAYSVFANTSELGLKALSTNCLYESLNFNAIAVFRELKEKSKLSKNALYSEFEVLEDKGIIAFARNYDENSRFKRMYFCDFALRKLFVLGKNPRKIIENMVFCELAKTGEQVYFKGEFDFYLPKSRAGVLVLPFLPPELALLRAKKLANDEIKEIIIISNATAKSENLSSCVVRFMSFATFAVGYLE</sequence>
<dbReference type="EMBL" id="JAULJQ010000005">
    <property type="protein sequence ID" value="MDO2409532.1"/>
    <property type="molecule type" value="Genomic_DNA"/>
</dbReference>
<protein>
    <recommendedName>
        <fullName evidence="3">ATP-binding protein</fullName>
    </recommendedName>
</protein>
<dbReference type="Proteomes" id="UP001171111">
    <property type="component" value="Unassembled WGS sequence"/>
</dbReference>